<dbReference type="RefSeq" id="WP_228026979.1">
    <property type="nucleotide sequence ID" value="NZ_BJCL01000002.1"/>
</dbReference>
<feature type="domain" description="O-acyltransferase WSD1-like N-terminal" evidence="10">
    <location>
        <begin position="6"/>
        <end position="274"/>
    </location>
</feature>
<dbReference type="InterPro" id="IPR004255">
    <property type="entry name" value="O-acyltransferase_WSD1_N"/>
</dbReference>
<evidence type="ECO:0000256" key="2">
    <source>
        <dbReference type="ARBA" id="ARBA00005189"/>
    </source>
</evidence>
<dbReference type="EC" id="2.3.1.20" evidence="4"/>
<comment type="caution">
    <text evidence="12">The sequence shown here is derived from an EMBL/GenBank/DDBJ whole genome shotgun (WGS) entry which is preliminary data.</text>
</comment>
<keyword evidence="7 12" id="KW-0012">Acyltransferase</keyword>
<dbReference type="GO" id="GO:0001666">
    <property type="term" value="P:response to hypoxia"/>
    <property type="evidence" value="ECO:0007669"/>
    <property type="project" value="TreeGrafter"/>
</dbReference>
<dbReference type="Pfam" id="PF03007">
    <property type="entry name" value="WS_DGAT_cat"/>
    <property type="match status" value="1"/>
</dbReference>
<evidence type="ECO:0000256" key="9">
    <source>
        <dbReference type="SAM" id="MobiDB-lite"/>
    </source>
</evidence>
<dbReference type="GO" id="GO:0071731">
    <property type="term" value="P:response to nitric oxide"/>
    <property type="evidence" value="ECO:0007669"/>
    <property type="project" value="TreeGrafter"/>
</dbReference>
<dbReference type="GO" id="GO:0051701">
    <property type="term" value="P:biological process involved in interaction with host"/>
    <property type="evidence" value="ECO:0007669"/>
    <property type="project" value="TreeGrafter"/>
</dbReference>
<evidence type="ECO:0000256" key="7">
    <source>
        <dbReference type="ARBA" id="ARBA00023315"/>
    </source>
</evidence>
<accession>A0A480AKZ5</accession>
<reference evidence="13" key="1">
    <citation type="submission" date="2019-03" db="EMBL/GenBank/DDBJ databases">
        <title>Aquabacterium pictum sp.nov., the first bacteriochlorophyll a-containing freshwater bacterium in the genus Aquabacterium of the class Betaproteobacteria.</title>
        <authorList>
            <person name="Hirose S."/>
            <person name="Tank M."/>
            <person name="Hara E."/>
            <person name="Tamaki H."/>
            <person name="Takaichi S."/>
            <person name="Haruta S."/>
            <person name="Hanada S."/>
        </authorList>
    </citation>
    <scope>NUCLEOTIDE SEQUENCE [LARGE SCALE GENOMIC DNA]</scope>
    <source>
        <strain evidence="13">W35</strain>
    </source>
</reference>
<name>A0A480AKZ5_9BURK</name>
<proteinExistence type="inferred from homology"/>
<dbReference type="AlphaFoldDB" id="A0A480AKZ5"/>
<dbReference type="Proteomes" id="UP000301751">
    <property type="component" value="Unassembled WGS sequence"/>
</dbReference>
<dbReference type="EMBL" id="BJCL01000002">
    <property type="protein sequence ID" value="GCL62241.1"/>
    <property type="molecule type" value="Genomic_DNA"/>
</dbReference>
<keyword evidence="5 12" id="KW-0808">Transferase</keyword>
<evidence type="ECO:0000256" key="4">
    <source>
        <dbReference type="ARBA" id="ARBA00013244"/>
    </source>
</evidence>
<evidence type="ECO:0000259" key="10">
    <source>
        <dbReference type="Pfam" id="PF03007"/>
    </source>
</evidence>
<dbReference type="UniPathway" id="UPA00282"/>
<evidence type="ECO:0000259" key="11">
    <source>
        <dbReference type="Pfam" id="PF06974"/>
    </source>
</evidence>
<dbReference type="GO" id="GO:0005886">
    <property type="term" value="C:plasma membrane"/>
    <property type="evidence" value="ECO:0007669"/>
    <property type="project" value="TreeGrafter"/>
</dbReference>
<feature type="compositionally biased region" description="Low complexity" evidence="9">
    <location>
        <begin position="482"/>
        <end position="515"/>
    </location>
</feature>
<dbReference type="GO" id="GO:0019432">
    <property type="term" value="P:triglyceride biosynthetic process"/>
    <property type="evidence" value="ECO:0007669"/>
    <property type="project" value="UniProtKB-UniPathway"/>
</dbReference>
<organism evidence="12 13">
    <name type="scientific">Pseudaquabacterium pictum</name>
    <dbReference type="NCBI Taxonomy" id="2315236"/>
    <lineage>
        <taxon>Bacteria</taxon>
        <taxon>Pseudomonadati</taxon>
        <taxon>Pseudomonadota</taxon>
        <taxon>Betaproteobacteria</taxon>
        <taxon>Burkholderiales</taxon>
        <taxon>Sphaerotilaceae</taxon>
        <taxon>Pseudaquabacterium</taxon>
    </lineage>
</organism>
<evidence type="ECO:0000256" key="5">
    <source>
        <dbReference type="ARBA" id="ARBA00022679"/>
    </source>
</evidence>
<evidence type="ECO:0000313" key="12">
    <source>
        <dbReference type="EMBL" id="GCL62241.1"/>
    </source>
</evidence>
<dbReference type="GO" id="GO:0006071">
    <property type="term" value="P:glycerol metabolic process"/>
    <property type="evidence" value="ECO:0007669"/>
    <property type="project" value="UniProtKB-KW"/>
</dbReference>
<feature type="domain" description="O-acyltransferase WSD1 C-terminal" evidence="11">
    <location>
        <begin position="320"/>
        <end position="464"/>
    </location>
</feature>
<dbReference type="Pfam" id="PF06974">
    <property type="entry name" value="WS_DGAT_C"/>
    <property type="match status" value="1"/>
</dbReference>
<dbReference type="PANTHER" id="PTHR31650">
    <property type="entry name" value="O-ACYLTRANSFERASE (WSD1-LIKE) FAMILY PROTEIN"/>
    <property type="match status" value="1"/>
</dbReference>
<gene>
    <name evidence="12" type="ORF">AQPW35_13220</name>
</gene>
<dbReference type="PANTHER" id="PTHR31650:SF1">
    <property type="entry name" value="WAX ESTER SYNTHASE_DIACYLGLYCEROL ACYLTRANSFERASE 4-RELATED"/>
    <property type="match status" value="1"/>
</dbReference>
<evidence type="ECO:0000256" key="6">
    <source>
        <dbReference type="ARBA" id="ARBA00022798"/>
    </source>
</evidence>
<comment type="catalytic activity">
    <reaction evidence="8">
        <text>an acyl-CoA + a 1,2-diacyl-sn-glycerol = a triacyl-sn-glycerol + CoA</text>
        <dbReference type="Rhea" id="RHEA:10868"/>
        <dbReference type="ChEBI" id="CHEBI:17815"/>
        <dbReference type="ChEBI" id="CHEBI:57287"/>
        <dbReference type="ChEBI" id="CHEBI:58342"/>
        <dbReference type="ChEBI" id="CHEBI:64615"/>
        <dbReference type="EC" id="2.3.1.20"/>
    </reaction>
</comment>
<evidence type="ECO:0000256" key="8">
    <source>
        <dbReference type="ARBA" id="ARBA00048109"/>
    </source>
</evidence>
<dbReference type="InterPro" id="IPR009721">
    <property type="entry name" value="O-acyltransferase_WSD1_C"/>
</dbReference>
<feature type="region of interest" description="Disordered" evidence="9">
    <location>
        <begin position="482"/>
        <end position="524"/>
    </location>
</feature>
<evidence type="ECO:0000256" key="3">
    <source>
        <dbReference type="ARBA" id="ARBA00009587"/>
    </source>
</evidence>
<comment type="pathway">
    <text evidence="2">Lipid metabolism.</text>
</comment>
<dbReference type="InterPro" id="IPR045034">
    <property type="entry name" value="O-acyltransferase_WSD1-like"/>
</dbReference>
<sequence length="524" mass="56366">MPMRQLSGHDAGFLYTDTAQANANVSLLHIHDQRTAPGGVVRFKQILAHIEGRLSAAPLFRQRLQRVPLGLDHPYWVDDPNFDLEYHVRHIALPKPGDWRQFCIQVSRIHARALDLDRPLWEAYVIEGLDSFLDLPPGSFALLFKTHLAAVDLHRLGALSSLLYDTQAAPAAPPPPAPWFAESAPGRLRLVRKGLVNSATAPLRLARPLLRAATSVAPAAVALASEMLLRPQNLPATRFNAIVSPHRVFETRRFTEAEFAAICALVPGASVDDAVAAVIGGALRRYLDANGELPPTHSLAAIQPEAAADGTDPLALRWRHVRLGTDIADARQRLTTLAAQAQDAPDEVARLLGSPALAEAGEQASAALLAWSRRLVGRASARLGSSTPPANCTLAHLPAPTQPMYLCGARLSYFSAILPITDGLGLAFAVTRYDGRLVISPTSCRELMPDPEVFAQCLRDSFQEYLALTVQRPVRRVAAAKPVKPAQVAKPAARSMRPAAAAAPTAARPRGSSAGRARRAGRPG</sequence>
<evidence type="ECO:0000313" key="13">
    <source>
        <dbReference type="Proteomes" id="UP000301751"/>
    </source>
</evidence>
<keyword evidence="13" id="KW-1185">Reference proteome</keyword>
<comment type="pathway">
    <text evidence="1">Glycerolipid metabolism; triacylglycerol biosynthesis.</text>
</comment>
<evidence type="ECO:0000256" key="1">
    <source>
        <dbReference type="ARBA" id="ARBA00004771"/>
    </source>
</evidence>
<comment type="similarity">
    <text evidence="3">Belongs to the long-chain O-acyltransferase family.</text>
</comment>
<protein>
    <recommendedName>
        <fullName evidence="4">diacylglycerol O-acyltransferase</fullName>
        <ecNumber evidence="4">2.3.1.20</ecNumber>
    </recommendedName>
</protein>
<dbReference type="GO" id="GO:0004144">
    <property type="term" value="F:diacylglycerol O-acyltransferase activity"/>
    <property type="evidence" value="ECO:0007669"/>
    <property type="project" value="UniProtKB-EC"/>
</dbReference>
<keyword evidence="6" id="KW-0319">Glycerol metabolism</keyword>